<evidence type="ECO:0000313" key="1">
    <source>
        <dbReference type="EMBL" id="BEI90271.1"/>
    </source>
</evidence>
<dbReference type="PANTHER" id="PTHR34389:SF2">
    <property type="entry name" value="L-RHAMNOSE MUTAROTASE"/>
    <property type="match status" value="1"/>
</dbReference>
<dbReference type="SUPFAM" id="SSF54909">
    <property type="entry name" value="Dimeric alpha+beta barrel"/>
    <property type="match status" value="1"/>
</dbReference>
<keyword evidence="2" id="KW-1185">Reference proteome</keyword>
<dbReference type="RefSeq" id="XP_060455536.1">
    <property type="nucleotide sequence ID" value="XM_060598775.1"/>
</dbReference>
<dbReference type="InterPro" id="IPR011008">
    <property type="entry name" value="Dimeric_a/b-barrel"/>
</dbReference>
<dbReference type="AlphaFoldDB" id="A0AA48IF76"/>
<dbReference type="Proteomes" id="UP001233271">
    <property type="component" value="Chromosome 3"/>
</dbReference>
<evidence type="ECO:0008006" key="3">
    <source>
        <dbReference type="Google" id="ProtNLM"/>
    </source>
</evidence>
<accession>A0AA48IF76</accession>
<dbReference type="GO" id="GO:0016857">
    <property type="term" value="F:racemase and epimerase activity, acting on carbohydrates and derivatives"/>
    <property type="evidence" value="ECO:0007669"/>
    <property type="project" value="InterPro"/>
</dbReference>
<sequence>MVLPRTNEGKRICQVIKVKPESLNEYKRVHAAVWPDVLDALKKAHVVDYSIHYFAPLSLLIATMRYVGNNYEADMEGIKESEATRQWWQMTDGLQESFVDGAMGSEAGEWWSPTEEVFRFEG</sequence>
<gene>
    <name evidence="1" type="ORF">CcaverHIS019_0303410</name>
</gene>
<dbReference type="Pfam" id="PF05336">
    <property type="entry name" value="rhaM"/>
    <property type="match status" value="1"/>
</dbReference>
<reference evidence="1" key="1">
    <citation type="journal article" date="2023" name="BMC Genomics">
        <title>Chromosome-level genome assemblies of Cutaneotrichosporon spp. (Trichosporonales, Basidiomycota) reveal imbalanced evolution between nucleotide sequences and chromosome synteny.</title>
        <authorList>
            <person name="Kobayashi Y."/>
            <person name="Kayamori A."/>
            <person name="Aoki K."/>
            <person name="Shiwa Y."/>
            <person name="Matsutani M."/>
            <person name="Fujita N."/>
            <person name="Sugita T."/>
            <person name="Iwasaki W."/>
            <person name="Tanaka N."/>
            <person name="Takashima M."/>
        </authorList>
    </citation>
    <scope>NUCLEOTIDE SEQUENCE</scope>
    <source>
        <strain evidence="1">HIS019</strain>
    </source>
</reference>
<protein>
    <recommendedName>
        <fullName evidence="3">Rhamnose mutarotase</fullName>
    </recommendedName>
</protein>
<dbReference type="InterPro" id="IPR008000">
    <property type="entry name" value="Rham/fucose_mutarotase"/>
</dbReference>
<evidence type="ECO:0000313" key="2">
    <source>
        <dbReference type="Proteomes" id="UP001233271"/>
    </source>
</evidence>
<dbReference type="PANTHER" id="PTHR34389">
    <property type="entry name" value="L-RHAMNOSE MUTAROTASE"/>
    <property type="match status" value="1"/>
</dbReference>
<dbReference type="GeneID" id="85494141"/>
<dbReference type="Gene3D" id="3.30.70.100">
    <property type="match status" value="1"/>
</dbReference>
<dbReference type="EMBL" id="AP028214">
    <property type="protein sequence ID" value="BEI90271.1"/>
    <property type="molecule type" value="Genomic_DNA"/>
</dbReference>
<name>A0AA48IF76_9TREE</name>
<organism evidence="1 2">
    <name type="scientific">Cutaneotrichosporon cavernicola</name>
    <dbReference type="NCBI Taxonomy" id="279322"/>
    <lineage>
        <taxon>Eukaryota</taxon>
        <taxon>Fungi</taxon>
        <taxon>Dikarya</taxon>
        <taxon>Basidiomycota</taxon>
        <taxon>Agaricomycotina</taxon>
        <taxon>Tremellomycetes</taxon>
        <taxon>Trichosporonales</taxon>
        <taxon>Trichosporonaceae</taxon>
        <taxon>Cutaneotrichosporon</taxon>
    </lineage>
</organism>
<proteinExistence type="predicted"/>
<dbReference type="KEGG" id="ccac:CcaHIS019_0303410"/>